<evidence type="ECO:0000313" key="2">
    <source>
        <dbReference type="Proteomes" id="UP000489600"/>
    </source>
</evidence>
<sequence>MAGSLLWNDGSQPVALTSRLPSLCGSKFMTCQTIDAMRRALSRSGINWETSWPGKFSHRGFRSLWKEEHLWS</sequence>
<organism evidence="1 2">
    <name type="scientific">Arabis nemorensis</name>
    <dbReference type="NCBI Taxonomy" id="586526"/>
    <lineage>
        <taxon>Eukaryota</taxon>
        <taxon>Viridiplantae</taxon>
        <taxon>Streptophyta</taxon>
        <taxon>Embryophyta</taxon>
        <taxon>Tracheophyta</taxon>
        <taxon>Spermatophyta</taxon>
        <taxon>Magnoliopsida</taxon>
        <taxon>eudicotyledons</taxon>
        <taxon>Gunneridae</taxon>
        <taxon>Pentapetalae</taxon>
        <taxon>rosids</taxon>
        <taxon>malvids</taxon>
        <taxon>Brassicales</taxon>
        <taxon>Brassicaceae</taxon>
        <taxon>Arabideae</taxon>
        <taxon>Arabis</taxon>
    </lineage>
</organism>
<accession>A0A565BUN7</accession>
<protein>
    <submittedName>
        <fullName evidence="1">Uncharacterized protein</fullName>
    </submittedName>
</protein>
<dbReference type="EMBL" id="CABITT030000005">
    <property type="protein sequence ID" value="VVB05040.1"/>
    <property type="molecule type" value="Genomic_DNA"/>
</dbReference>
<keyword evidence="2" id="KW-1185">Reference proteome</keyword>
<dbReference type="Proteomes" id="UP000489600">
    <property type="component" value="Unassembled WGS sequence"/>
</dbReference>
<proteinExistence type="predicted"/>
<name>A0A565BUN7_9BRAS</name>
<dbReference type="AlphaFoldDB" id="A0A565BUN7"/>
<gene>
    <name evidence="1" type="ORF">ANE_LOCUS15484</name>
</gene>
<evidence type="ECO:0000313" key="1">
    <source>
        <dbReference type="EMBL" id="VVB05040.1"/>
    </source>
</evidence>
<comment type="caution">
    <text evidence="1">The sequence shown here is derived from an EMBL/GenBank/DDBJ whole genome shotgun (WGS) entry which is preliminary data.</text>
</comment>
<reference evidence="1" key="1">
    <citation type="submission" date="2019-07" db="EMBL/GenBank/DDBJ databases">
        <authorList>
            <person name="Dittberner H."/>
        </authorList>
    </citation>
    <scope>NUCLEOTIDE SEQUENCE [LARGE SCALE GENOMIC DNA]</scope>
</reference>